<evidence type="ECO:0000256" key="1">
    <source>
        <dbReference type="SAM" id="MobiDB-lite"/>
    </source>
</evidence>
<feature type="region of interest" description="Disordered" evidence="1">
    <location>
        <begin position="58"/>
        <end position="80"/>
    </location>
</feature>
<reference evidence="3" key="1">
    <citation type="submission" date="2016-06" db="UniProtKB">
        <authorList>
            <consortium name="WormBaseParasite"/>
        </authorList>
    </citation>
    <scope>IDENTIFICATION</scope>
</reference>
<evidence type="ECO:0000313" key="3">
    <source>
        <dbReference type="WBParaSite" id="GPUH_0002287801-mRNA-1"/>
    </source>
</evidence>
<evidence type="ECO:0000259" key="2">
    <source>
        <dbReference type="Pfam" id="PF22770"/>
    </source>
</evidence>
<dbReference type="InterPro" id="IPR055079">
    <property type="entry name" value="POP1_C"/>
</dbReference>
<proteinExistence type="predicted"/>
<sequence>LNSPALVPVSIVSSTTGRPSRFALICAPTDEDRNATAAAAKLPKGEKSMQIVEQSRARALKSATDKAGEEEDEAKPSKDGLEDFISLDIHAKEKLVPLDSIFPDKELIR</sequence>
<dbReference type="Pfam" id="PF22770">
    <property type="entry name" value="POP1_C"/>
    <property type="match status" value="1"/>
</dbReference>
<name>A0A183EPG0_9BILA</name>
<feature type="domain" description="POP1 C-terminal" evidence="2">
    <location>
        <begin position="5"/>
        <end position="74"/>
    </location>
</feature>
<dbReference type="AlphaFoldDB" id="A0A183EPG0"/>
<organism evidence="3">
    <name type="scientific">Gongylonema pulchrum</name>
    <dbReference type="NCBI Taxonomy" id="637853"/>
    <lineage>
        <taxon>Eukaryota</taxon>
        <taxon>Metazoa</taxon>
        <taxon>Ecdysozoa</taxon>
        <taxon>Nematoda</taxon>
        <taxon>Chromadorea</taxon>
        <taxon>Rhabditida</taxon>
        <taxon>Spirurina</taxon>
        <taxon>Spiruromorpha</taxon>
        <taxon>Spiruroidea</taxon>
        <taxon>Gongylonematidae</taxon>
        <taxon>Gongylonema</taxon>
    </lineage>
</organism>
<accession>A0A183EPG0</accession>
<protein>
    <submittedName>
        <fullName evidence="3">Trigger_N domain-containing protein</fullName>
    </submittedName>
</protein>
<dbReference type="WBParaSite" id="GPUH_0002287801-mRNA-1">
    <property type="protein sequence ID" value="GPUH_0002287801-mRNA-1"/>
    <property type="gene ID" value="GPUH_0002287801"/>
</dbReference>